<gene>
    <name evidence="4" type="primary">g11354</name>
    <name evidence="4" type="ORF">VP750_LOCUS10159</name>
</gene>
<proteinExistence type="predicted"/>
<dbReference type="SUPFAM" id="SSF49899">
    <property type="entry name" value="Concanavalin A-like lectins/glucanases"/>
    <property type="match status" value="1"/>
</dbReference>
<reference evidence="4 5" key="1">
    <citation type="submission" date="2024-06" db="EMBL/GenBank/DDBJ databases">
        <authorList>
            <person name="Kraege A."/>
            <person name="Thomma B."/>
        </authorList>
    </citation>
    <scope>NUCLEOTIDE SEQUENCE [LARGE SCALE GENOMIC DNA]</scope>
</reference>
<dbReference type="PANTHER" id="PTHR12864">
    <property type="entry name" value="RAN BINDING PROTEIN 9-RELATED"/>
    <property type="match status" value="1"/>
</dbReference>
<evidence type="ECO:0000313" key="5">
    <source>
        <dbReference type="Proteomes" id="UP001497392"/>
    </source>
</evidence>
<dbReference type="InterPro" id="IPR006594">
    <property type="entry name" value="LisH"/>
</dbReference>
<dbReference type="Pfam" id="PF00622">
    <property type="entry name" value="SPRY"/>
    <property type="match status" value="1"/>
</dbReference>
<dbReference type="InterPro" id="IPR003877">
    <property type="entry name" value="SPRY_dom"/>
</dbReference>
<dbReference type="PROSITE" id="PS50188">
    <property type="entry name" value="B302_SPRY"/>
    <property type="match status" value="1"/>
</dbReference>
<feature type="region of interest" description="Disordered" evidence="1">
    <location>
        <begin position="251"/>
        <end position="276"/>
    </location>
</feature>
<dbReference type="InterPro" id="IPR050618">
    <property type="entry name" value="Ubq-SigPath_Reg"/>
</dbReference>
<feature type="domain" description="B30.2/SPRY" evidence="2">
    <location>
        <begin position="9"/>
        <end position="197"/>
    </location>
</feature>
<dbReference type="Proteomes" id="UP001497392">
    <property type="component" value="Unassembled WGS sequence"/>
</dbReference>
<evidence type="ECO:0000313" key="4">
    <source>
        <dbReference type="EMBL" id="CAL5228253.1"/>
    </source>
</evidence>
<feature type="compositionally biased region" description="Low complexity" evidence="1">
    <location>
        <begin position="251"/>
        <end position="269"/>
    </location>
</feature>
<evidence type="ECO:0000259" key="2">
    <source>
        <dbReference type="PROSITE" id="PS50188"/>
    </source>
</evidence>
<sequence length="492" mass="53924">MWRQNGAEPMDRSSNGTEHEDEEKEAVSTQFNTSNFGNFLEVDKDKLTVRYTGQGAHNNDVGAIQGDHPAPRHRRVYYYEMQVNEAGERGLIGLGFADKAFKMGKQPGWEPNSYGYHGDDGKKFHANGAGEDYGPLFTSGDVVGAGIHVQRQEIFFTKNGKYLGVAFRNIVNMPLFPTIGLHSLGECVSVNFGQHPFKFSVEAMIQEEDERQDAAVQSIGIPAGVTHRLVRNYLLHYGYAQTLQAFDSAAGVSPDVDSQPSSSSNGSQSSEDRSAAATLELRHAVRQNFAAGKVDEVAKLLRQHLPHLIEAEGGDSKPDLIVYFHVNVMKFIELIRAGKIEEAVVFAQTSLAPLRGLMTSRMGVSDAMLREVIALLAYENPMESSLAHYMHLSQRETSADVVNASILMASSSEKRPAQAQAFRPPPPQAALERLLQQLVAVQNEWLKANGGFGEPFKLQQHLLPPVPGKAAYSAHPAQHPNGNSPAAPMEHD</sequence>
<organism evidence="4 5">
    <name type="scientific">Coccomyxa viridis</name>
    <dbReference type="NCBI Taxonomy" id="1274662"/>
    <lineage>
        <taxon>Eukaryota</taxon>
        <taxon>Viridiplantae</taxon>
        <taxon>Chlorophyta</taxon>
        <taxon>core chlorophytes</taxon>
        <taxon>Trebouxiophyceae</taxon>
        <taxon>Trebouxiophyceae incertae sedis</taxon>
        <taxon>Coccomyxaceae</taxon>
        <taxon>Coccomyxa</taxon>
    </lineage>
</organism>
<dbReference type="InterPro" id="IPR001870">
    <property type="entry name" value="B30.2/SPRY"/>
</dbReference>
<keyword evidence="5" id="KW-1185">Reference proteome</keyword>
<feature type="region of interest" description="Disordered" evidence="1">
    <location>
        <begin position="1"/>
        <end position="29"/>
    </location>
</feature>
<dbReference type="InterPro" id="IPR024964">
    <property type="entry name" value="CTLH/CRA"/>
</dbReference>
<dbReference type="PROSITE" id="PS50896">
    <property type="entry name" value="LISH"/>
    <property type="match status" value="1"/>
</dbReference>
<evidence type="ECO:0000256" key="1">
    <source>
        <dbReference type="SAM" id="MobiDB-lite"/>
    </source>
</evidence>
<dbReference type="PROSITE" id="PS50897">
    <property type="entry name" value="CTLH"/>
    <property type="match status" value="1"/>
</dbReference>
<dbReference type="Pfam" id="PF10607">
    <property type="entry name" value="CTLH"/>
    <property type="match status" value="1"/>
</dbReference>
<dbReference type="Gene3D" id="2.60.120.920">
    <property type="match status" value="1"/>
</dbReference>
<accession>A0ABP1GER9</accession>
<dbReference type="InterPro" id="IPR043136">
    <property type="entry name" value="B30.2/SPRY_sf"/>
</dbReference>
<evidence type="ECO:0000259" key="3">
    <source>
        <dbReference type="PROSITE" id="PS50897"/>
    </source>
</evidence>
<dbReference type="InterPro" id="IPR013320">
    <property type="entry name" value="ConA-like_dom_sf"/>
</dbReference>
<comment type="caution">
    <text evidence="4">The sequence shown here is derived from an EMBL/GenBank/DDBJ whole genome shotgun (WGS) entry which is preliminary data.</text>
</comment>
<dbReference type="EMBL" id="CAXHTA020000018">
    <property type="protein sequence ID" value="CAL5228253.1"/>
    <property type="molecule type" value="Genomic_DNA"/>
</dbReference>
<dbReference type="SMART" id="SM00757">
    <property type="entry name" value="CRA"/>
    <property type="match status" value="1"/>
</dbReference>
<feature type="domain" description="CTLH" evidence="3">
    <location>
        <begin position="278"/>
        <end position="342"/>
    </location>
</feature>
<dbReference type="SMART" id="SM00449">
    <property type="entry name" value="SPRY"/>
    <property type="match status" value="1"/>
</dbReference>
<protein>
    <submittedName>
        <fullName evidence="4">G11354 protein</fullName>
    </submittedName>
</protein>
<feature type="region of interest" description="Disordered" evidence="1">
    <location>
        <begin position="467"/>
        <end position="492"/>
    </location>
</feature>
<name>A0ABP1GER9_9CHLO</name>
<dbReference type="InterPro" id="IPR013144">
    <property type="entry name" value="CRA_dom"/>
</dbReference>
<dbReference type="InterPro" id="IPR006595">
    <property type="entry name" value="CTLH_C"/>
</dbReference>